<dbReference type="GO" id="GO:0012505">
    <property type="term" value="C:endomembrane system"/>
    <property type="evidence" value="ECO:0007669"/>
    <property type="project" value="UniProtKB-SubCell"/>
</dbReference>
<accession>A0A5S9MEK8</accession>
<evidence type="ECO:0008006" key="3">
    <source>
        <dbReference type="Google" id="ProtNLM"/>
    </source>
</evidence>
<dbReference type="GO" id="GO:0015421">
    <property type="term" value="F:ABC-type oligopeptide transporter activity"/>
    <property type="evidence" value="ECO:0007669"/>
    <property type="project" value="TreeGrafter"/>
</dbReference>
<dbReference type="AlphaFoldDB" id="A0A5S9MEK8"/>
<evidence type="ECO:0000313" key="2">
    <source>
        <dbReference type="Proteomes" id="UP000464658"/>
    </source>
</evidence>
<proteinExistence type="predicted"/>
<organism evidence="1 2">
    <name type="scientific">Bacillus safensis</name>
    <dbReference type="NCBI Taxonomy" id="561879"/>
    <lineage>
        <taxon>Bacteria</taxon>
        <taxon>Bacillati</taxon>
        <taxon>Bacillota</taxon>
        <taxon>Bacilli</taxon>
        <taxon>Bacillales</taxon>
        <taxon>Bacillaceae</taxon>
        <taxon>Bacillus</taxon>
    </lineage>
</organism>
<dbReference type="EMBL" id="AP021906">
    <property type="protein sequence ID" value="BBP89996.1"/>
    <property type="molecule type" value="Genomic_DNA"/>
</dbReference>
<name>A0A5S9MEK8_BACIA</name>
<dbReference type="Gene3D" id="3.40.50.300">
    <property type="entry name" value="P-loop containing nucleotide triphosphate hydrolases"/>
    <property type="match status" value="1"/>
</dbReference>
<dbReference type="InterPro" id="IPR039421">
    <property type="entry name" value="Type_1_exporter"/>
</dbReference>
<protein>
    <recommendedName>
        <fullName evidence="3">ABC transporter domain-containing protein</fullName>
    </recommendedName>
</protein>
<dbReference type="Proteomes" id="UP000464658">
    <property type="component" value="Chromosome"/>
</dbReference>
<evidence type="ECO:0000313" key="1">
    <source>
        <dbReference type="EMBL" id="BBP89996.1"/>
    </source>
</evidence>
<reference evidence="1 2" key="1">
    <citation type="submission" date="2019-12" db="EMBL/GenBank/DDBJ databases">
        <title>Full genome sequence of a Bacillus safensis strain isolated from commercially available natto in Indonesia.</title>
        <authorList>
            <person name="Yoshida M."/>
            <person name="Uomi M."/>
            <person name="Waturangi D."/>
            <person name="Ekaputri J.J."/>
            <person name="Setiamarga D.H.E."/>
        </authorList>
    </citation>
    <scope>NUCLEOTIDE SEQUENCE [LARGE SCALE GENOMIC DNA]</scope>
    <source>
        <strain evidence="1 2">IDN1</strain>
    </source>
</reference>
<dbReference type="SUPFAM" id="SSF52540">
    <property type="entry name" value="P-loop containing nucleoside triphosphate hydrolases"/>
    <property type="match status" value="1"/>
</dbReference>
<gene>
    <name evidence="1" type="ORF">BsIDN1_36140</name>
</gene>
<sequence length="93" mass="10378">MRKPSFYLFDDSFSALDYKTDAKLRASLEAEKAHAALIIVAQRISTVKHSDKIIVLDEGKIAGIGTHEQLIKDNLVYQEIVASQEGQEVSEDE</sequence>
<dbReference type="PANTHER" id="PTHR43394">
    <property type="entry name" value="ATP-DEPENDENT PERMEASE MDL1, MITOCHONDRIAL"/>
    <property type="match status" value="1"/>
</dbReference>
<dbReference type="PANTHER" id="PTHR43394:SF1">
    <property type="entry name" value="ATP-BINDING CASSETTE SUB-FAMILY B MEMBER 10, MITOCHONDRIAL"/>
    <property type="match status" value="1"/>
</dbReference>
<dbReference type="InterPro" id="IPR027417">
    <property type="entry name" value="P-loop_NTPase"/>
</dbReference>